<dbReference type="EMBL" id="VZRH01005482">
    <property type="protein sequence ID" value="NWT99921.1"/>
    <property type="molecule type" value="Genomic_DNA"/>
</dbReference>
<dbReference type="Gene3D" id="1.10.10.60">
    <property type="entry name" value="Homeodomain-like"/>
    <property type="match status" value="1"/>
</dbReference>
<feature type="non-terminal residue" evidence="9">
    <location>
        <position position="52"/>
    </location>
</feature>
<keyword evidence="10" id="KW-1185">Reference proteome</keyword>
<dbReference type="PANTHER" id="PTHR46833">
    <property type="entry name" value="TELOMERIC REPEAT-BINDING FACTOR 2 TERF2"/>
    <property type="match status" value="1"/>
</dbReference>
<dbReference type="GO" id="GO:0003691">
    <property type="term" value="F:double-stranded telomeric DNA binding"/>
    <property type="evidence" value="ECO:0007669"/>
    <property type="project" value="TreeGrafter"/>
</dbReference>
<dbReference type="GO" id="GO:0070198">
    <property type="term" value="P:protein localization to chromosome, telomeric region"/>
    <property type="evidence" value="ECO:0007669"/>
    <property type="project" value="TreeGrafter"/>
</dbReference>
<evidence type="ECO:0000259" key="8">
    <source>
        <dbReference type="PROSITE" id="PS51294"/>
    </source>
</evidence>
<dbReference type="InterPro" id="IPR030657">
    <property type="entry name" value="TERF2"/>
</dbReference>
<evidence type="ECO:0000256" key="2">
    <source>
        <dbReference type="ARBA" id="ARBA00022454"/>
    </source>
</evidence>
<keyword evidence="5" id="KW-0539">Nucleus</keyword>
<dbReference type="InterPro" id="IPR017930">
    <property type="entry name" value="Myb_dom"/>
</dbReference>
<comment type="subcellular location">
    <subcellularLocation>
        <location evidence="1">Chromosome</location>
        <location evidence="1">Telomere</location>
    </subcellularLocation>
</comment>
<feature type="non-terminal residue" evidence="9">
    <location>
        <position position="1"/>
    </location>
</feature>
<accession>A0A7K5T6J3</accession>
<dbReference type="SMART" id="SM00717">
    <property type="entry name" value="SANT"/>
    <property type="match status" value="1"/>
</dbReference>
<evidence type="ECO:0000259" key="7">
    <source>
        <dbReference type="PROSITE" id="PS50090"/>
    </source>
</evidence>
<keyword evidence="3" id="KW-0779">Telomere</keyword>
<dbReference type="GO" id="GO:1905839">
    <property type="term" value="P:negative regulation of telomeric D-loop disassembly"/>
    <property type="evidence" value="ECO:0007669"/>
    <property type="project" value="TreeGrafter"/>
</dbReference>
<dbReference type="SUPFAM" id="SSF46689">
    <property type="entry name" value="Homeodomain-like"/>
    <property type="match status" value="1"/>
</dbReference>
<reference evidence="9 10" key="1">
    <citation type="submission" date="2019-09" db="EMBL/GenBank/DDBJ databases">
        <title>Bird 10,000 Genomes (B10K) Project - Family phase.</title>
        <authorList>
            <person name="Zhang G."/>
        </authorList>
    </citation>
    <scope>NUCLEOTIDE SEQUENCE [LARGE SCALE GENOMIC DNA]</scope>
    <source>
        <strain evidence="9">B10K-DU-012-38</strain>
        <tissue evidence="9">Muscle</tissue>
    </source>
</reference>
<keyword evidence="4" id="KW-0238">DNA-binding</keyword>
<dbReference type="GO" id="GO:0061820">
    <property type="term" value="P:telomeric D-loop disassembly"/>
    <property type="evidence" value="ECO:0007669"/>
    <property type="project" value="TreeGrafter"/>
</dbReference>
<evidence type="ECO:0000256" key="4">
    <source>
        <dbReference type="ARBA" id="ARBA00023125"/>
    </source>
</evidence>
<dbReference type="GO" id="GO:0005654">
    <property type="term" value="C:nucleoplasm"/>
    <property type="evidence" value="ECO:0007669"/>
    <property type="project" value="UniProtKB-ARBA"/>
</dbReference>
<name>A0A7K5T6J3_9FRIN</name>
<dbReference type="GO" id="GO:0098505">
    <property type="term" value="F:G-rich strand telomeric DNA binding"/>
    <property type="evidence" value="ECO:0007669"/>
    <property type="project" value="TreeGrafter"/>
</dbReference>
<dbReference type="PANTHER" id="PTHR46833:SF1">
    <property type="entry name" value="TELOMERIC REPEAT-BINDING FACTOR 2"/>
    <property type="match status" value="1"/>
</dbReference>
<dbReference type="PROSITE" id="PS51294">
    <property type="entry name" value="HTH_MYB"/>
    <property type="match status" value="1"/>
</dbReference>
<dbReference type="PROSITE" id="PS50090">
    <property type="entry name" value="MYB_LIKE"/>
    <property type="match status" value="1"/>
</dbReference>
<keyword evidence="2" id="KW-0158">Chromosome</keyword>
<evidence type="ECO:0000256" key="3">
    <source>
        <dbReference type="ARBA" id="ARBA00022895"/>
    </source>
</evidence>
<dbReference type="CDD" id="cd11660">
    <property type="entry name" value="SANT_TRF"/>
    <property type="match status" value="1"/>
</dbReference>
<dbReference type="GO" id="GO:0032208">
    <property type="term" value="P:negative regulation of telomere maintenance via recombination"/>
    <property type="evidence" value="ECO:0007669"/>
    <property type="project" value="TreeGrafter"/>
</dbReference>
<dbReference type="GO" id="GO:0003720">
    <property type="term" value="F:telomerase activity"/>
    <property type="evidence" value="ECO:0007669"/>
    <property type="project" value="TreeGrafter"/>
</dbReference>
<organism evidence="9 10">
    <name type="scientific">Urocynchramus pylzowi</name>
    <dbReference type="NCBI Taxonomy" id="571890"/>
    <lineage>
        <taxon>Eukaryota</taxon>
        <taxon>Metazoa</taxon>
        <taxon>Chordata</taxon>
        <taxon>Craniata</taxon>
        <taxon>Vertebrata</taxon>
        <taxon>Euteleostomi</taxon>
        <taxon>Archelosauria</taxon>
        <taxon>Archosauria</taxon>
        <taxon>Dinosauria</taxon>
        <taxon>Saurischia</taxon>
        <taxon>Theropoda</taxon>
        <taxon>Coelurosauria</taxon>
        <taxon>Aves</taxon>
        <taxon>Neognathae</taxon>
        <taxon>Neoaves</taxon>
        <taxon>Telluraves</taxon>
        <taxon>Australaves</taxon>
        <taxon>Passeriformes</taxon>
        <taxon>Passeroidea</taxon>
        <taxon>Fringillidae</taxon>
        <taxon>Urocynchramus</taxon>
    </lineage>
</organism>
<evidence type="ECO:0000256" key="1">
    <source>
        <dbReference type="ARBA" id="ARBA00004574"/>
    </source>
</evidence>
<dbReference type="AlphaFoldDB" id="A0A7K5T6J3"/>
<sequence>KWTLQESEWIKEGVKKYGEGRWKAICLRYPFRNRTAVMIKDRWRTMKKLGML</sequence>
<comment type="caution">
    <text evidence="9">The sequence shown here is derived from an EMBL/GenBank/DDBJ whole genome shotgun (WGS) entry which is preliminary data.</text>
</comment>
<keyword evidence="6" id="KW-0131">Cell cycle</keyword>
<evidence type="ECO:0000313" key="9">
    <source>
        <dbReference type="EMBL" id="NWT99921.1"/>
    </source>
</evidence>
<proteinExistence type="predicted"/>
<dbReference type="Pfam" id="PF00249">
    <property type="entry name" value="Myb_DNA-binding"/>
    <property type="match status" value="1"/>
</dbReference>
<dbReference type="GO" id="GO:0032210">
    <property type="term" value="P:regulation of telomere maintenance via telomerase"/>
    <property type="evidence" value="ECO:0007669"/>
    <property type="project" value="TreeGrafter"/>
</dbReference>
<feature type="domain" description="Myb-like" evidence="7">
    <location>
        <begin position="1"/>
        <end position="47"/>
    </location>
</feature>
<dbReference type="GO" id="GO:0070187">
    <property type="term" value="C:shelterin complex"/>
    <property type="evidence" value="ECO:0007669"/>
    <property type="project" value="TreeGrafter"/>
</dbReference>
<evidence type="ECO:0000313" key="10">
    <source>
        <dbReference type="Proteomes" id="UP000524542"/>
    </source>
</evidence>
<dbReference type="InterPro" id="IPR001005">
    <property type="entry name" value="SANT/Myb"/>
</dbReference>
<feature type="domain" description="HTH myb-type" evidence="8">
    <location>
        <begin position="1"/>
        <end position="51"/>
    </location>
</feature>
<dbReference type="GO" id="GO:0031627">
    <property type="term" value="P:telomeric loop formation"/>
    <property type="evidence" value="ECO:0007669"/>
    <property type="project" value="TreeGrafter"/>
</dbReference>
<dbReference type="InterPro" id="IPR009057">
    <property type="entry name" value="Homeodomain-like_sf"/>
</dbReference>
<dbReference type="Proteomes" id="UP000524542">
    <property type="component" value="Unassembled WGS sequence"/>
</dbReference>
<evidence type="ECO:0000256" key="6">
    <source>
        <dbReference type="ARBA" id="ARBA00023306"/>
    </source>
</evidence>
<evidence type="ECO:0000256" key="5">
    <source>
        <dbReference type="ARBA" id="ARBA00023242"/>
    </source>
</evidence>
<dbReference type="GO" id="GO:0031848">
    <property type="term" value="P:protection from non-homologous end joining at telomere"/>
    <property type="evidence" value="ECO:0007669"/>
    <property type="project" value="InterPro"/>
</dbReference>
<gene>
    <name evidence="9" type="primary">Terf2</name>
    <name evidence="9" type="ORF">UROPYL_R15699</name>
</gene>
<protein>
    <submittedName>
        <fullName evidence="9">TERF2 factor</fullName>
    </submittedName>
</protein>
<dbReference type="FunFam" id="1.10.10.60:FF:000129">
    <property type="entry name" value="Telomeric repeat-binding factor 2"/>
    <property type="match status" value="1"/>
</dbReference>